<comment type="similarity">
    <text evidence="2">Belongs to the choline/ethanolamine kinase family.</text>
</comment>
<dbReference type="SUPFAM" id="SSF56112">
    <property type="entry name" value="Protein kinase-like (PK-like)"/>
    <property type="match status" value="1"/>
</dbReference>
<dbReference type="KEGG" id="psoj:PHYSODRAFT_565920"/>
<dbReference type="PANTHER" id="PTHR22603:SF66">
    <property type="entry name" value="ETHANOLAMINE KINASE"/>
    <property type="match status" value="1"/>
</dbReference>
<keyword evidence="5" id="KW-1133">Transmembrane helix</keyword>
<dbReference type="Gene3D" id="3.30.200.20">
    <property type="entry name" value="Phosphorylase Kinase, domain 1"/>
    <property type="match status" value="1"/>
</dbReference>
<dbReference type="InParanoid" id="G5ACT5"/>
<feature type="compositionally biased region" description="Basic residues" evidence="4">
    <location>
        <begin position="42"/>
        <end position="52"/>
    </location>
</feature>
<dbReference type="CDD" id="cd05157">
    <property type="entry name" value="ETNK_euk"/>
    <property type="match status" value="1"/>
</dbReference>
<dbReference type="EMBL" id="JH159163">
    <property type="protein sequence ID" value="EGZ07159.1"/>
    <property type="molecule type" value="Genomic_DNA"/>
</dbReference>
<evidence type="ECO:0000256" key="4">
    <source>
        <dbReference type="SAM" id="MobiDB-lite"/>
    </source>
</evidence>
<dbReference type="GeneID" id="20663933"/>
<evidence type="ECO:0000313" key="6">
    <source>
        <dbReference type="EMBL" id="EGZ07159.1"/>
    </source>
</evidence>
<dbReference type="SMR" id="G5ACT5"/>
<evidence type="ECO:0000256" key="3">
    <source>
        <dbReference type="ARBA" id="ARBA00038874"/>
    </source>
</evidence>
<dbReference type="EC" id="2.7.1.82" evidence="3"/>
<organism evidence="6 7">
    <name type="scientific">Phytophthora sojae (strain P6497)</name>
    <name type="common">Soybean stem and root rot agent</name>
    <name type="synonym">Phytophthora megasperma f. sp. glycines</name>
    <dbReference type="NCBI Taxonomy" id="1094619"/>
    <lineage>
        <taxon>Eukaryota</taxon>
        <taxon>Sar</taxon>
        <taxon>Stramenopiles</taxon>
        <taxon>Oomycota</taxon>
        <taxon>Peronosporomycetes</taxon>
        <taxon>Peronosporales</taxon>
        <taxon>Peronosporaceae</taxon>
        <taxon>Phytophthora</taxon>
    </lineage>
</organism>
<keyword evidence="7" id="KW-1185">Reference proteome</keyword>
<sequence length="452" mass="51718">MPGAREPNLNWRALALVSVATCTLTAASLLLLLDRRHLRSSRRRRSHRRRHSSSSSSQSEAQALDNNKEMPGEVVYLNNANACLDYAVGAGGADEFDDAKFVVKQICSDWKDAPNDDISVKIIVGGITNRLYRLMWGDKSVLVRLYGDHTEEFIDRSIENMLFALLSERGFAPTYYGRFKNGRIEGWLDARPLEPEDMGLTYPINYLRMIGRELGIMHIMDIPEDRAPVLWTKIERFEKLALEIELEDPVKNAALEELDLAGLHQKLEWLKSVLPSNHNHNGKDLLYALDTDEITKQAEAFASDVVFSHNDLLSGNILHNPDWDRVQIIDYEYGGYNFRAFDFANHFIENCGFELDLAQYPSIDKQFAFFKAYMSTAAPKMLAQLEANRESKAFFHALYDVVNRYALASHLFWGYWALVQAAHSKIDFDFLEYAGKRFKAFDVQREFFLGSS</sequence>
<dbReference type="GO" id="GO:0006646">
    <property type="term" value="P:phosphatidylethanolamine biosynthetic process"/>
    <property type="evidence" value="ECO:0007669"/>
    <property type="project" value="TreeGrafter"/>
</dbReference>
<protein>
    <recommendedName>
        <fullName evidence="3">ethanolamine kinase</fullName>
        <ecNumber evidence="3">2.7.1.82</ecNumber>
    </recommendedName>
</protein>
<name>G5ACT5_PHYSP</name>
<evidence type="ECO:0000313" key="7">
    <source>
        <dbReference type="Proteomes" id="UP000002640"/>
    </source>
</evidence>
<accession>G5ACT5</accession>
<dbReference type="Gene3D" id="3.90.1200.10">
    <property type="match status" value="1"/>
</dbReference>
<dbReference type="InterPro" id="IPR011009">
    <property type="entry name" value="Kinase-like_dom_sf"/>
</dbReference>
<feature type="region of interest" description="Disordered" evidence="4">
    <location>
        <begin position="42"/>
        <end position="65"/>
    </location>
</feature>
<dbReference type="GO" id="GO:0004305">
    <property type="term" value="F:ethanolamine kinase activity"/>
    <property type="evidence" value="ECO:0007669"/>
    <property type="project" value="UniProtKB-EC"/>
</dbReference>
<reference evidence="6 7" key="1">
    <citation type="journal article" date="2006" name="Science">
        <title>Phytophthora genome sequences uncover evolutionary origins and mechanisms of pathogenesis.</title>
        <authorList>
            <person name="Tyler B.M."/>
            <person name="Tripathy S."/>
            <person name="Zhang X."/>
            <person name="Dehal P."/>
            <person name="Jiang R.H."/>
            <person name="Aerts A."/>
            <person name="Arredondo F.D."/>
            <person name="Baxter L."/>
            <person name="Bensasson D."/>
            <person name="Beynon J.L."/>
            <person name="Chapman J."/>
            <person name="Damasceno C.M."/>
            <person name="Dorrance A.E."/>
            <person name="Dou D."/>
            <person name="Dickerman A.W."/>
            <person name="Dubchak I.L."/>
            <person name="Garbelotto M."/>
            <person name="Gijzen M."/>
            <person name="Gordon S.G."/>
            <person name="Govers F."/>
            <person name="Grunwald N.J."/>
            <person name="Huang W."/>
            <person name="Ivors K.L."/>
            <person name="Jones R.W."/>
            <person name="Kamoun S."/>
            <person name="Krampis K."/>
            <person name="Lamour K.H."/>
            <person name="Lee M.K."/>
            <person name="McDonald W.H."/>
            <person name="Medina M."/>
            <person name="Meijer H.J."/>
            <person name="Nordberg E.K."/>
            <person name="Maclean D.J."/>
            <person name="Ospina-Giraldo M.D."/>
            <person name="Morris P.F."/>
            <person name="Phuntumart V."/>
            <person name="Putnam N.H."/>
            <person name="Rash S."/>
            <person name="Rose J.K."/>
            <person name="Sakihama Y."/>
            <person name="Salamov A.A."/>
            <person name="Savidor A."/>
            <person name="Scheuring C.F."/>
            <person name="Smith B.M."/>
            <person name="Sobral B.W."/>
            <person name="Terry A."/>
            <person name="Torto-Alalibo T.A."/>
            <person name="Win J."/>
            <person name="Xu Z."/>
            <person name="Zhang H."/>
            <person name="Grigoriev I.V."/>
            <person name="Rokhsar D.S."/>
            <person name="Boore J.L."/>
        </authorList>
    </citation>
    <scope>NUCLEOTIDE SEQUENCE [LARGE SCALE GENOMIC DNA]</scope>
    <source>
        <strain evidence="6 7">P6497</strain>
    </source>
</reference>
<dbReference type="Proteomes" id="UP000002640">
    <property type="component" value="Unassembled WGS sequence"/>
</dbReference>
<keyword evidence="5" id="KW-0812">Transmembrane</keyword>
<dbReference type="PANTHER" id="PTHR22603">
    <property type="entry name" value="CHOLINE/ETHANOALAMINE KINASE"/>
    <property type="match status" value="1"/>
</dbReference>
<dbReference type="GO" id="GO:0005737">
    <property type="term" value="C:cytoplasm"/>
    <property type="evidence" value="ECO:0007669"/>
    <property type="project" value="TreeGrafter"/>
</dbReference>
<keyword evidence="5" id="KW-0472">Membrane</keyword>
<comment type="pathway">
    <text evidence="1">Phospholipid metabolism; phosphatidylethanolamine biosynthesis; phosphatidylethanolamine from ethanolamine: step 1/3.</text>
</comment>
<evidence type="ECO:0000256" key="2">
    <source>
        <dbReference type="ARBA" id="ARBA00038211"/>
    </source>
</evidence>
<dbReference type="OMA" id="FALIPKY"/>
<dbReference type="AlphaFoldDB" id="G5ACT5"/>
<evidence type="ECO:0000256" key="5">
    <source>
        <dbReference type="SAM" id="Phobius"/>
    </source>
</evidence>
<gene>
    <name evidence="6" type="ORF">PHYSODRAFT_565920</name>
</gene>
<evidence type="ECO:0000256" key="1">
    <source>
        <dbReference type="ARBA" id="ARBA00037883"/>
    </source>
</evidence>
<proteinExistence type="inferred from homology"/>
<dbReference type="RefSeq" id="XP_009537923.1">
    <property type="nucleotide sequence ID" value="XM_009539628.1"/>
</dbReference>
<dbReference type="STRING" id="1094619.G5ACT5"/>
<feature type="transmembrane region" description="Helical" evidence="5">
    <location>
        <begin position="12"/>
        <end position="33"/>
    </location>
</feature>
<dbReference type="Pfam" id="PF01633">
    <property type="entry name" value="Choline_kinase"/>
    <property type="match status" value="1"/>
</dbReference>